<evidence type="ECO:0008006" key="5">
    <source>
        <dbReference type="Google" id="ProtNLM"/>
    </source>
</evidence>
<protein>
    <recommendedName>
        <fullName evidence="5">D-tyrosyl-tRNA(Tyr) deacylase</fullName>
    </recommendedName>
</protein>
<evidence type="ECO:0000256" key="2">
    <source>
        <dbReference type="ARBA" id="ARBA00022801"/>
    </source>
</evidence>
<evidence type="ECO:0000256" key="3">
    <source>
        <dbReference type="ARBA" id="ARBA00022833"/>
    </source>
</evidence>
<dbReference type="GO" id="GO:0046872">
    <property type="term" value="F:metal ion binding"/>
    <property type="evidence" value="ECO:0007669"/>
    <property type="project" value="UniProtKB-KW"/>
</dbReference>
<dbReference type="InterPro" id="IPR018033">
    <property type="entry name" value="Deacylase_DtdA_archaea"/>
</dbReference>
<comment type="caution">
    <text evidence="4">The sequence shown here is derived from an EMBL/GenBank/DDBJ whole genome shotgun (WGS) entry which is preliminary data.</text>
</comment>
<dbReference type="PANTHER" id="PTHR34667:SF1">
    <property type="entry name" value="D-AMINOACYL-TRNA DEACYLASE"/>
    <property type="match status" value="1"/>
</dbReference>
<keyword evidence="1" id="KW-0479">Metal-binding</keyword>
<evidence type="ECO:0000256" key="1">
    <source>
        <dbReference type="ARBA" id="ARBA00022723"/>
    </source>
</evidence>
<dbReference type="InterPro" id="IPR007508">
    <property type="entry name" value="DtdA"/>
</dbReference>
<evidence type="ECO:0000313" key="4">
    <source>
        <dbReference type="EMBL" id="KKL99258.1"/>
    </source>
</evidence>
<dbReference type="PANTHER" id="PTHR34667">
    <property type="entry name" value="D-AMINOACYL-TRNA DEACYLASE"/>
    <property type="match status" value="1"/>
</dbReference>
<sequence length="286" mass="32862">MNIRNQFLNSNYYNFKASNFLWHENPVFKLTSFSAKDKEQTNLEETEVYLGLTKEPLIFLNDLKLEESQINPDFLIFASRHTSKTTRPAFLVHTTGNWGANADFGGVPFDISQASALLQKAGFISLIRKEKPGHFEIFSEDIEVTHHGPTNLEKPMIFMELGSSQENWDVKEAGEFLATAIIQSIFKYIEYNEKKNQEIGVGFGGTHYAPNFSRLIRNKDVAISFICPKYYIQGLTADIINKMINNTIENVDYFIIDWKGTNSEDKKHLIPLLEEFNIPIKKTKEF</sequence>
<organism evidence="4">
    <name type="scientific">marine sediment metagenome</name>
    <dbReference type="NCBI Taxonomy" id="412755"/>
    <lineage>
        <taxon>unclassified sequences</taxon>
        <taxon>metagenomes</taxon>
        <taxon>ecological metagenomes</taxon>
    </lineage>
</organism>
<dbReference type="AlphaFoldDB" id="A0A0F9GKF0"/>
<dbReference type="EMBL" id="LAZR01017719">
    <property type="protein sequence ID" value="KKL99258.1"/>
    <property type="molecule type" value="Genomic_DNA"/>
</dbReference>
<dbReference type="SUPFAM" id="SSF142535">
    <property type="entry name" value="AF0625-like"/>
    <property type="match status" value="1"/>
</dbReference>
<dbReference type="PIRSF" id="PIRSF016210">
    <property type="entry name" value="UCP016210"/>
    <property type="match status" value="1"/>
</dbReference>
<name>A0A0F9GKF0_9ZZZZ</name>
<gene>
    <name evidence="4" type="ORF">LCGC14_1816230</name>
</gene>
<dbReference type="Gene3D" id="3.40.50.10700">
    <property type="entry name" value="AF0625-like"/>
    <property type="match status" value="1"/>
</dbReference>
<accession>A0A0F9GKF0</accession>
<dbReference type="Pfam" id="PF04414">
    <property type="entry name" value="tRNA_deacylase"/>
    <property type="match status" value="1"/>
</dbReference>
<reference evidence="4" key="1">
    <citation type="journal article" date="2015" name="Nature">
        <title>Complex archaea that bridge the gap between prokaryotes and eukaryotes.</title>
        <authorList>
            <person name="Spang A."/>
            <person name="Saw J.H."/>
            <person name="Jorgensen S.L."/>
            <person name="Zaremba-Niedzwiedzka K."/>
            <person name="Martijn J."/>
            <person name="Lind A.E."/>
            <person name="van Eijk R."/>
            <person name="Schleper C."/>
            <person name="Guy L."/>
            <person name="Ettema T.J."/>
        </authorList>
    </citation>
    <scope>NUCLEOTIDE SEQUENCE</scope>
</reference>
<dbReference type="Gene3D" id="3.40.630.50">
    <property type="entry name" value="AF0625-like"/>
    <property type="match status" value="1"/>
</dbReference>
<proteinExistence type="predicted"/>
<keyword evidence="3" id="KW-0862">Zinc</keyword>
<keyword evidence="2" id="KW-0378">Hydrolase</keyword>
<dbReference type="GO" id="GO:0019478">
    <property type="term" value="P:D-amino acid catabolic process"/>
    <property type="evidence" value="ECO:0007669"/>
    <property type="project" value="InterPro"/>
</dbReference>
<dbReference type="GO" id="GO:0051499">
    <property type="term" value="F:D-aminoacyl-tRNA deacylase activity"/>
    <property type="evidence" value="ECO:0007669"/>
    <property type="project" value="InterPro"/>
</dbReference>